<dbReference type="RefSeq" id="WP_080680696.1">
    <property type="nucleotide sequence ID" value="NZ_CP033367.1"/>
</dbReference>
<dbReference type="AlphaFoldDB" id="A0A6M7WVV7"/>
<accession>A0A6M7WVV7</accession>
<proteinExistence type="predicted"/>
<evidence type="ECO:0000313" key="1">
    <source>
        <dbReference type="EMBL" id="QKD04204.1"/>
    </source>
</evidence>
<dbReference type="EMBL" id="CP033367">
    <property type="protein sequence ID" value="QKD04204.1"/>
    <property type="molecule type" value="Genomic_DNA"/>
</dbReference>
<reference evidence="1 2" key="1">
    <citation type="submission" date="2018-10" db="EMBL/GenBank/DDBJ databases">
        <authorList>
            <person name="Perry B.J."/>
            <person name="Sullivan J.T."/>
            <person name="Murphy R.J.T."/>
            <person name="Ramsay J.P."/>
            <person name="Ronson C.W."/>
        </authorList>
    </citation>
    <scope>NUCLEOTIDE SEQUENCE [LARGE SCALE GENOMIC DNA]</scope>
    <source>
        <strain evidence="1 2">R88b</strain>
    </source>
</reference>
<gene>
    <name evidence="1" type="ORF">EB235_24230</name>
</gene>
<evidence type="ECO:0000313" key="2">
    <source>
        <dbReference type="Proteomes" id="UP000503017"/>
    </source>
</evidence>
<name>A0A6M7WVV7_RHILI</name>
<dbReference type="Proteomes" id="UP000503017">
    <property type="component" value="Chromosome"/>
</dbReference>
<protein>
    <submittedName>
        <fullName evidence="1">Uncharacterized protein</fullName>
    </submittedName>
</protein>
<sequence>MANRLRTDHIYQRAHALAEGGVHQSPAEIVAALLAEGYPEAAELLNSENIRADLRRVCGAATASGQQCATNLGLRY</sequence>
<organism evidence="1 2">
    <name type="scientific">Mesorhizobium loti R88b</name>
    <dbReference type="NCBI Taxonomy" id="935548"/>
    <lineage>
        <taxon>Bacteria</taxon>
        <taxon>Pseudomonadati</taxon>
        <taxon>Pseudomonadota</taxon>
        <taxon>Alphaproteobacteria</taxon>
        <taxon>Hyphomicrobiales</taxon>
        <taxon>Phyllobacteriaceae</taxon>
        <taxon>Mesorhizobium</taxon>
    </lineage>
</organism>